<dbReference type="Pfam" id="PF04577">
    <property type="entry name" value="Glyco_transf_61"/>
    <property type="match status" value="1"/>
</dbReference>
<evidence type="ECO:0000259" key="1">
    <source>
        <dbReference type="Pfam" id="PF04577"/>
    </source>
</evidence>
<reference evidence="2 3" key="1">
    <citation type="journal article" date="2019" name="New Phytol.">
        <title>Comparative genomics reveals unique wood-decay strategies and fruiting body development in the Schizophyllaceae.</title>
        <authorList>
            <person name="Almasi E."/>
            <person name="Sahu N."/>
            <person name="Krizsan K."/>
            <person name="Balint B."/>
            <person name="Kovacs G.M."/>
            <person name="Kiss B."/>
            <person name="Cseklye J."/>
            <person name="Drula E."/>
            <person name="Henrissat B."/>
            <person name="Nagy I."/>
            <person name="Chovatia M."/>
            <person name="Adam C."/>
            <person name="LaButti K."/>
            <person name="Lipzen A."/>
            <person name="Riley R."/>
            <person name="Grigoriev I.V."/>
            <person name="Nagy L.G."/>
        </authorList>
    </citation>
    <scope>NUCLEOTIDE SEQUENCE [LARGE SCALE GENOMIC DNA]</scope>
    <source>
        <strain evidence="2 3">NL-1724</strain>
    </source>
</reference>
<proteinExistence type="predicted"/>
<evidence type="ECO:0000313" key="3">
    <source>
        <dbReference type="Proteomes" id="UP000320762"/>
    </source>
</evidence>
<keyword evidence="3" id="KW-1185">Reference proteome</keyword>
<gene>
    <name evidence="2" type="ORF">BD626DRAFT_498483</name>
</gene>
<feature type="domain" description="Glycosyltransferase 61 catalytic" evidence="1">
    <location>
        <begin position="310"/>
        <end position="410"/>
    </location>
</feature>
<evidence type="ECO:0000313" key="2">
    <source>
        <dbReference type="EMBL" id="TRM62211.1"/>
    </source>
</evidence>
<sequence length="483" mass="54436">MWTDPLTRREIGLLLFSVILLSLTYGLRSPGGLLSDADEGAEWSNPAVELGLEPIPSVHNLTRRGSHALDARASRAEPIYHSELQATMDEALIQWGTDVPESKILAQSPGYNVLDNVILYKNKVYIVSDKPDSFPPLKTIVTSTGDARNEWQIISKAEAAKTLGRHAGIMRGVTWMAADAWSVHNSTLFALWRTYATLDPNIGAEGRSVLTRPTRLLFPQIRVYSDSNPPFQEYWIRRRRADTGFHPFLLKAAFPHLSTLYLEAWEDYHKMEVPYFMERVVVADRRAALDAGRSTFGPALDLPVSKYWWEPVRRMLAQYLGTYEEKSNKRIITYIQRQHATTGSRLRPEDHTALLDALSKLGRDVEVHVDSEDDEETNWTRRMSSVTRSEIVLGVHGGQLMDAVFMKPSARSALLEFFPAGFSADRQLAMQALGISYHAWQNKKAYTPPPATAPPQNTEPNDGMITIDVNAVVATIRQQLERH</sequence>
<dbReference type="GO" id="GO:0016757">
    <property type="term" value="F:glycosyltransferase activity"/>
    <property type="evidence" value="ECO:0007669"/>
    <property type="project" value="InterPro"/>
</dbReference>
<accession>A0A550CBM8</accession>
<dbReference type="EMBL" id="VDMD01000013">
    <property type="protein sequence ID" value="TRM62211.1"/>
    <property type="molecule type" value="Genomic_DNA"/>
</dbReference>
<dbReference type="AlphaFoldDB" id="A0A550CBM8"/>
<name>A0A550CBM8_9AGAR</name>
<protein>
    <recommendedName>
        <fullName evidence="1">Glycosyltransferase 61 catalytic domain-containing protein</fullName>
    </recommendedName>
</protein>
<comment type="caution">
    <text evidence="2">The sequence shown here is derived from an EMBL/GenBank/DDBJ whole genome shotgun (WGS) entry which is preliminary data.</text>
</comment>
<organism evidence="2 3">
    <name type="scientific">Schizophyllum amplum</name>
    <dbReference type="NCBI Taxonomy" id="97359"/>
    <lineage>
        <taxon>Eukaryota</taxon>
        <taxon>Fungi</taxon>
        <taxon>Dikarya</taxon>
        <taxon>Basidiomycota</taxon>
        <taxon>Agaricomycotina</taxon>
        <taxon>Agaricomycetes</taxon>
        <taxon>Agaricomycetidae</taxon>
        <taxon>Agaricales</taxon>
        <taxon>Schizophyllaceae</taxon>
        <taxon>Schizophyllum</taxon>
    </lineage>
</organism>
<dbReference type="STRING" id="97359.A0A550CBM8"/>
<dbReference type="OrthoDB" id="529273at2759"/>
<dbReference type="Proteomes" id="UP000320762">
    <property type="component" value="Unassembled WGS sequence"/>
</dbReference>
<dbReference type="InterPro" id="IPR049625">
    <property type="entry name" value="Glyco_transf_61_cat"/>
</dbReference>